<feature type="domain" description="Septum formation-related" evidence="4">
    <location>
        <begin position="103"/>
        <end position="191"/>
    </location>
</feature>
<feature type="domain" description="DUF4190" evidence="3">
    <location>
        <begin position="1"/>
        <end position="56"/>
    </location>
</feature>
<sequence length="209" mass="22104">MSIAAFVTGLLGCFGVLGAILGFVSLRQISARGGKGRGLAIAGIVLSCLWVAAGALAYALGLTDFDSPSSTAKHPGPSPTKTSEVDARKMRIGDCINDSKVASTPEGESVKVESVKVVPCTRPHDGEVMATFRVPGGSMPPEQEMMRLAATGCEKRLTKQIRRDPAAESLSLSYYYPTSLSWRLGDRSVTCVVVSATEGKKLTRPIRKS</sequence>
<evidence type="ECO:0000313" key="6">
    <source>
        <dbReference type="Proteomes" id="UP000262882"/>
    </source>
</evidence>
<protein>
    <submittedName>
        <fullName evidence="5">DUF4190 domain-containing protein</fullName>
    </submittedName>
</protein>
<reference evidence="5 6" key="1">
    <citation type="submission" date="2018-08" db="EMBL/GenBank/DDBJ databases">
        <title>Actinomadura spongicola sp. nov., isolated from marine sponge Leucetta chagosensis.</title>
        <authorList>
            <person name="Li L."/>
            <person name="Lin H.W."/>
        </authorList>
    </citation>
    <scope>NUCLEOTIDE SEQUENCE [LARGE SCALE GENOMIC DNA]</scope>
    <source>
        <strain evidence="5 6">LHW52907</strain>
    </source>
</reference>
<feature type="region of interest" description="Disordered" evidence="1">
    <location>
        <begin position="68"/>
        <end position="87"/>
    </location>
</feature>
<dbReference type="Pfam" id="PF13845">
    <property type="entry name" value="Septum_form"/>
    <property type="match status" value="1"/>
</dbReference>
<proteinExistence type="predicted"/>
<accession>A0A372GLJ8</accession>
<keyword evidence="2" id="KW-0472">Membrane</keyword>
<dbReference type="InterPro" id="IPR025241">
    <property type="entry name" value="DUF4190"/>
</dbReference>
<feature type="transmembrane region" description="Helical" evidence="2">
    <location>
        <begin position="6"/>
        <end position="26"/>
    </location>
</feature>
<evidence type="ECO:0000256" key="1">
    <source>
        <dbReference type="SAM" id="MobiDB-lite"/>
    </source>
</evidence>
<dbReference type="Proteomes" id="UP000262882">
    <property type="component" value="Unassembled WGS sequence"/>
</dbReference>
<dbReference type="AlphaFoldDB" id="A0A372GLJ8"/>
<dbReference type="OrthoDB" id="3628931at2"/>
<organism evidence="5 6">
    <name type="scientific">Actinomadura spongiicola</name>
    <dbReference type="NCBI Taxonomy" id="2303421"/>
    <lineage>
        <taxon>Bacteria</taxon>
        <taxon>Bacillati</taxon>
        <taxon>Actinomycetota</taxon>
        <taxon>Actinomycetes</taxon>
        <taxon>Streptosporangiales</taxon>
        <taxon>Thermomonosporaceae</taxon>
        <taxon>Actinomadura</taxon>
    </lineage>
</organism>
<name>A0A372GLJ8_9ACTN</name>
<evidence type="ECO:0000259" key="4">
    <source>
        <dbReference type="Pfam" id="PF13845"/>
    </source>
</evidence>
<dbReference type="RefSeq" id="WP_117398500.1">
    <property type="nucleotide sequence ID" value="NZ_QVNQ01000002.1"/>
</dbReference>
<evidence type="ECO:0000259" key="3">
    <source>
        <dbReference type="Pfam" id="PF13828"/>
    </source>
</evidence>
<dbReference type="InterPro" id="IPR026004">
    <property type="entry name" value="Septum_form"/>
</dbReference>
<feature type="transmembrane region" description="Helical" evidence="2">
    <location>
        <begin position="38"/>
        <end position="60"/>
    </location>
</feature>
<comment type="caution">
    <text evidence="5">The sequence shown here is derived from an EMBL/GenBank/DDBJ whole genome shotgun (WGS) entry which is preliminary data.</text>
</comment>
<keyword evidence="2" id="KW-1133">Transmembrane helix</keyword>
<dbReference type="EMBL" id="QVNQ01000002">
    <property type="protein sequence ID" value="RFS86264.1"/>
    <property type="molecule type" value="Genomic_DNA"/>
</dbReference>
<keyword evidence="6" id="KW-1185">Reference proteome</keyword>
<gene>
    <name evidence="5" type="ORF">D0T12_06555</name>
</gene>
<evidence type="ECO:0000256" key="2">
    <source>
        <dbReference type="SAM" id="Phobius"/>
    </source>
</evidence>
<evidence type="ECO:0000313" key="5">
    <source>
        <dbReference type="EMBL" id="RFS86264.1"/>
    </source>
</evidence>
<dbReference type="Pfam" id="PF13828">
    <property type="entry name" value="DUF4190"/>
    <property type="match status" value="1"/>
</dbReference>
<keyword evidence="2" id="KW-0812">Transmembrane</keyword>